<protein>
    <submittedName>
        <fullName evidence="3">Uncharacterized protein</fullName>
    </submittedName>
</protein>
<organism evidence="3 4">
    <name type="scientific">Candidatus Obscuribacter phosphatis</name>
    <dbReference type="NCBI Taxonomy" id="1906157"/>
    <lineage>
        <taxon>Bacteria</taxon>
        <taxon>Bacillati</taxon>
        <taxon>Candidatus Melainabacteria</taxon>
        <taxon>Candidatus Obscuribacterales</taxon>
        <taxon>Candidatus Obscuribacteraceae</taxon>
        <taxon>Candidatus Obscuribacter</taxon>
    </lineage>
</organism>
<keyword evidence="2" id="KW-0472">Membrane</keyword>
<feature type="region of interest" description="Disordered" evidence="1">
    <location>
        <begin position="146"/>
        <end position="167"/>
    </location>
</feature>
<sequence length="167" mass="18044">MLGEESRKPPINLLPIVGAIMAVIVGLIVMAQGSWVGQLMNKKPQPEDPMAKVTYLDARQIIEGKITEGVTGIGGTASFKWLRGGAEVDKNSEGPVEVNCEVALQDKEQRHQIVDPVKDYFEKAQITTFTMNDPKLKATWTYTVSPPVQTGATSPEGAQNAAPPAEQ</sequence>
<keyword evidence="2" id="KW-1133">Transmembrane helix</keyword>
<keyword evidence="2" id="KW-0812">Transmembrane</keyword>
<proteinExistence type="predicted"/>
<reference evidence="3" key="1">
    <citation type="submission" date="2021-02" db="EMBL/GenBank/DDBJ databases">
        <title>Genome-Resolved Metagenomics of a Microbial Community Performing Photosynthetic Biological Nutrient Removal.</title>
        <authorList>
            <person name="Mcdaniel E.A."/>
        </authorList>
    </citation>
    <scope>NUCLEOTIDE SEQUENCE</scope>
    <source>
        <strain evidence="3">UWPOB_OBS1</strain>
    </source>
</reference>
<evidence type="ECO:0000313" key="3">
    <source>
        <dbReference type="EMBL" id="MBN8659585.1"/>
    </source>
</evidence>
<feature type="compositionally biased region" description="Polar residues" evidence="1">
    <location>
        <begin position="146"/>
        <end position="157"/>
    </location>
</feature>
<comment type="caution">
    <text evidence="3">The sequence shown here is derived from an EMBL/GenBank/DDBJ whole genome shotgun (WGS) entry which is preliminary data.</text>
</comment>
<dbReference type="EMBL" id="JAFLCK010000004">
    <property type="protein sequence ID" value="MBN8659585.1"/>
    <property type="molecule type" value="Genomic_DNA"/>
</dbReference>
<dbReference type="Proteomes" id="UP000664277">
    <property type="component" value="Unassembled WGS sequence"/>
</dbReference>
<gene>
    <name evidence="3" type="ORF">J0M35_04435</name>
</gene>
<accession>A0A8J7TL93</accession>
<evidence type="ECO:0000313" key="4">
    <source>
        <dbReference type="Proteomes" id="UP000664277"/>
    </source>
</evidence>
<evidence type="ECO:0000256" key="1">
    <source>
        <dbReference type="SAM" id="MobiDB-lite"/>
    </source>
</evidence>
<evidence type="ECO:0000256" key="2">
    <source>
        <dbReference type="SAM" id="Phobius"/>
    </source>
</evidence>
<feature type="transmembrane region" description="Helical" evidence="2">
    <location>
        <begin position="12"/>
        <end position="35"/>
    </location>
</feature>
<dbReference type="AlphaFoldDB" id="A0A8J7TL93"/>
<name>A0A8J7TL93_9BACT</name>